<evidence type="ECO:0000256" key="5">
    <source>
        <dbReference type="ARBA" id="ARBA00023235"/>
    </source>
</evidence>
<feature type="transmembrane region" description="Helical" evidence="8">
    <location>
        <begin position="261"/>
        <end position="277"/>
    </location>
</feature>
<dbReference type="SUPFAM" id="SSF54534">
    <property type="entry name" value="FKBP-like"/>
    <property type="match status" value="1"/>
</dbReference>
<dbReference type="InterPro" id="IPR046357">
    <property type="entry name" value="PPIase_dom_sf"/>
</dbReference>
<reference evidence="10" key="1">
    <citation type="submission" date="2019-04" db="EMBL/GenBank/DDBJ databases">
        <title>Friends and foes A comparative genomics study of 23 Aspergillus species from section Flavi.</title>
        <authorList>
            <consortium name="DOE Joint Genome Institute"/>
            <person name="Kjaerbolling I."/>
            <person name="Vesth T."/>
            <person name="Frisvad J.C."/>
            <person name="Nybo J.L."/>
            <person name="Theobald S."/>
            <person name="Kildgaard S."/>
            <person name="Isbrandt T."/>
            <person name="Kuo A."/>
            <person name="Sato A."/>
            <person name="Lyhne E.K."/>
            <person name="Kogle M.E."/>
            <person name="Wiebenga A."/>
            <person name="Kun R.S."/>
            <person name="Lubbers R.J."/>
            <person name="Makela M.R."/>
            <person name="Barry K."/>
            <person name="Chovatia M."/>
            <person name="Clum A."/>
            <person name="Daum C."/>
            <person name="Haridas S."/>
            <person name="He G."/>
            <person name="LaButti K."/>
            <person name="Lipzen A."/>
            <person name="Mondo S."/>
            <person name="Riley R."/>
            <person name="Salamov A."/>
            <person name="Simmons B.A."/>
            <person name="Magnuson J.K."/>
            <person name="Henrissat B."/>
            <person name="Mortensen U.H."/>
            <person name="Larsen T.O."/>
            <person name="Devries R.P."/>
            <person name="Grigoriev I.V."/>
            <person name="Machida M."/>
            <person name="Baker S.E."/>
            <person name="Andersen M.R."/>
        </authorList>
    </citation>
    <scope>NUCLEOTIDE SEQUENCE [LARGE SCALE GENOMIC DNA]</scope>
    <source>
        <strain evidence="10">CBS 121.62</strain>
    </source>
</reference>
<evidence type="ECO:0000256" key="4">
    <source>
        <dbReference type="ARBA" id="ARBA00023110"/>
    </source>
</evidence>
<dbReference type="VEuPathDB" id="FungiDB:F9C07_1356924"/>
<keyword evidence="8" id="KW-1133">Transmembrane helix</keyword>
<comment type="function">
    <text evidence="2">PPIases accelerate the folding of proteins. It catalyzes the cis-trans isomerization of proline imidic peptide bonds in oligopeptides.</text>
</comment>
<keyword evidence="8" id="KW-0812">Transmembrane</keyword>
<dbReference type="GO" id="GO:0005737">
    <property type="term" value="C:cytoplasm"/>
    <property type="evidence" value="ECO:0007669"/>
    <property type="project" value="TreeGrafter"/>
</dbReference>
<dbReference type="InterPro" id="IPR001179">
    <property type="entry name" value="PPIase_FKBP_dom"/>
</dbReference>
<dbReference type="Gene3D" id="3.10.50.40">
    <property type="match status" value="1"/>
</dbReference>
<dbReference type="Pfam" id="PF00254">
    <property type="entry name" value="FKBP_C"/>
    <property type="match status" value="1"/>
</dbReference>
<organism evidence="10">
    <name type="scientific">Aspergillus flavus</name>
    <dbReference type="NCBI Taxonomy" id="5059"/>
    <lineage>
        <taxon>Eukaryota</taxon>
        <taxon>Fungi</taxon>
        <taxon>Dikarya</taxon>
        <taxon>Ascomycota</taxon>
        <taxon>Pezizomycotina</taxon>
        <taxon>Eurotiomycetes</taxon>
        <taxon>Eurotiomycetidae</taxon>
        <taxon>Eurotiales</taxon>
        <taxon>Aspergillaceae</taxon>
        <taxon>Aspergillus</taxon>
        <taxon>Aspergillus subgen. Circumdati</taxon>
    </lineage>
</organism>
<evidence type="ECO:0000313" key="10">
    <source>
        <dbReference type="EMBL" id="KAB8242935.1"/>
    </source>
</evidence>
<dbReference type="GO" id="GO:0003755">
    <property type="term" value="F:peptidyl-prolyl cis-trans isomerase activity"/>
    <property type="evidence" value="ECO:0007669"/>
    <property type="project" value="UniProtKB-KW"/>
</dbReference>
<dbReference type="PROSITE" id="PS50059">
    <property type="entry name" value="FKBP_PPIASE"/>
    <property type="match status" value="1"/>
</dbReference>
<dbReference type="InterPro" id="IPR050689">
    <property type="entry name" value="FKBP-type_PPIase"/>
</dbReference>
<keyword evidence="5 7" id="KW-0413">Isomerase</keyword>
<feature type="domain" description="PPIase FKBP-type" evidence="9">
    <location>
        <begin position="23"/>
        <end position="115"/>
    </location>
</feature>
<evidence type="ECO:0000259" key="9">
    <source>
        <dbReference type="PROSITE" id="PS50059"/>
    </source>
</evidence>
<comment type="similarity">
    <text evidence="6">Belongs to the FKBP-type PPIase family. FKBP1 subfamily.</text>
</comment>
<dbReference type="PANTHER" id="PTHR10516:SF443">
    <property type="entry name" value="FK506-BINDING PROTEIN 59-RELATED"/>
    <property type="match status" value="1"/>
</dbReference>
<evidence type="ECO:0000256" key="2">
    <source>
        <dbReference type="ARBA" id="ARBA00002388"/>
    </source>
</evidence>
<evidence type="ECO:0000256" key="3">
    <source>
        <dbReference type="ARBA" id="ARBA00013194"/>
    </source>
</evidence>
<dbReference type="EC" id="5.2.1.8" evidence="3 7"/>
<accession>A0A5N6GM53</accession>
<dbReference type="VEuPathDB" id="FungiDB:AFLA_000167"/>
<keyword evidence="4 7" id="KW-0697">Rotamase</keyword>
<dbReference type="Proteomes" id="UP000325434">
    <property type="component" value="Unassembled WGS sequence"/>
</dbReference>
<dbReference type="AlphaFoldDB" id="A0A5N6GM53"/>
<evidence type="ECO:0000256" key="1">
    <source>
        <dbReference type="ARBA" id="ARBA00000971"/>
    </source>
</evidence>
<evidence type="ECO:0000256" key="7">
    <source>
        <dbReference type="PROSITE-ProRule" id="PRU00277"/>
    </source>
</evidence>
<dbReference type="EMBL" id="ML734652">
    <property type="protein sequence ID" value="KAB8242935.1"/>
    <property type="molecule type" value="Genomic_DNA"/>
</dbReference>
<evidence type="ECO:0000256" key="8">
    <source>
        <dbReference type="SAM" id="Phobius"/>
    </source>
</evidence>
<name>A0A5N6GM53_ASPFL</name>
<dbReference type="PANTHER" id="PTHR10516">
    <property type="entry name" value="PEPTIDYL-PROLYL CIS-TRANS ISOMERASE"/>
    <property type="match status" value="1"/>
</dbReference>
<sequence>MGVIDFIKDIIRPGNGVDYPKAGDMVTVHYHGYLYDPTRSWNRGRRSIKRGIPFTFQIGMGTVIKGWEVGILGMSLGEKALLTFGPHYGYGARGAPPFIPGNSTLVLSCDLCNSKLSAIHGFRKRVAWNLAQHIVGSHIQVALGMVKSAIHDMAFVFETQLGSMSRTLSATAHQVTGKWTLLVTVVLSCRIKDGKEDGVAFRGSTSSQYGCAPIGVELICVNAMKNRYDMEYKGKIMRCDPYNGHFPSRKCIRTIDYVDCIYVYLVFAVVIPFYKILKLNMLSLIPSWN</sequence>
<keyword evidence="8" id="KW-0472">Membrane</keyword>
<gene>
    <name evidence="10" type="ORF">BDV35DRAFT_383578</name>
</gene>
<evidence type="ECO:0000256" key="6">
    <source>
        <dbReference type="ARBA" id="ARBA00038106"/>
    </source>
</evidence>
<proteinExistence type="inferred from homology"/>
<comment type="catalytic activity">
    <reaction evidence="1 7">
        <text>[protein]-peptidylproline (omega=180) = [protein]-peptidylproline (omega=0)</text>
        <dbReference type="Rhea" id="RHEA:16237"/>
        <dbReference type="Rhea" id="RHEA-COMP:10747"/>
        <dbReference type="Rhea" id="RHEA-COMP:10748"/>
        <dbReference type="ChEBI" id="CHEBI:83833"/>
        <dbReference type="ChEBI" id="CHEBI:83834"/>
        <dbReference type="EC" id="5.2.1.8"/>
    </reaction>
</comment>
<protein>
    <recommendedName>
        <fullName evidence="3 7">peptidylprolyl isomerase</fullName>
        <ecNumber evidence="3 7">5.2.1.8</ecNumber>
    </recommendedName>
</protein>